<dbReference type="AlphaFoldDB" id="A0A0F9DN93"/>
<gene>
    <name evidence="1" type="ORF">LCGC14_2468230</name>
</gene>
<dbReference type="EMBL" id="LAZR01038589">
    <property type="protein sequence ID" value="KKL19166.1"/>
    <property type="molecule type" value="Genomic_DNA"/>
</dbReference>
<dbReference type="SUPFAM" id="SSF48452">
    <property type="entry name" value="TPR-like"/>
    <property type="match status" value="1"/>
</dbReference>
<proteinExistence type="predicted"/>
<organism evidence="1">
    <name type="scientific">marine sediment metagenome</name>
    <dbReference type="NCBI Taxonomy" id="412755"/>
    <lineage>
        <taxon>unclassified sequences</taxon>
        <taxon>metagenomes</taxon>
        <taxon>ecological metagenomes</taxon>
    </lineage>
</organism>
<evidence type="ECO:0008006" key="2">
    <source>
        <dbReference type="Google" id="ProtNLM"/>
    </source>
</evidence>
<dbReference type="Gene3D" id="1.25.40.10">
    <property type="entry name" value="Tetratricopeptide repeat domain"/>
    <property type="match status" value="1"/>
</dbReference>
<reference evidence="1" key="1">
    <citation type="journal article" date="2015" name="Nature">
        <title>Complex archaea that bridge the gap between prokaryotes and eukaryotes.</title>
        <authorList>
            <person name="Spang A."/>
            <person name="Saw J.H."/>
            <person name="Jorgensen S.L."/>
            <person name="Zaremba-Niedzwiedzka K."/>
            <person name="Martijn J."/>
            <person name="Lind A.E."/>
            <person name="van Eijk R."/>
            <person name="Schleper C."/>
            <person name="Guy L."/>
            <person name="Ettema T.J."/>
        </authorList>
    </citation>
    <scope>NUCLEOTIDE SEQUENCE</scope>
</reference>
<name>A0A0F9DN93_9ZZZZ</name>
<comment type="caution">
    <text evidence="1">The sequence shown here is derived from an EMBL/GenBank/DDBJ whole genome shotgun (WGS) entry which is preliminary data.</text>
</comment>
<dbReference type="InterPro" id="IPR011990">
    <property type="entry name" value="TPR-like_helical_dom_sf"/>
</dbReference>
<feature type="non-terminal residue" evidence="1">
    <location>
        <position position="1"/>
    </location>
</feature>
<evidence type="ECO:0000313" key="1">
    <source>
        <dbReference type="EMBL" id="KKL19166.1"/>
    </source>
</evidence>
<accession>A0A0F9DN93</accession>
<protein>
    <recommendedName>
        <fullName evidence="2">Tetratricopeptide repeat protein</fullName>
    </recommendedName>
</protein>
<sequence>LKTLDGFIPILKKENLTAAEKAVIHFYMGQSHYYLGNYKEAIKYFILSKEATKYKNMSEIWIDRSLAKTRG</sequence>